<dbReference type="RefSeq" id="XP_040672113.1">
    <property type="nucleotide sequence ID" value="XM_040815767.1"/>
</dbReference>
<dbReference type="InterPro" id="IPR013830">
    <property type="entry name" value="SGNH_hydro"/>
</dbReference>
<protein>
    <recommendedName>
        <fullName evidence="2">SGNH hydrolase-type esterase domain-containing protein</fullName>
    </recommendedName>
</protein>
<evidence type="ECO:0000256" key="1">
    <source>
        <dbReference type="SAM" id="SignalP"/>
    </source>
</evidence>
<proteinExistence type="predicted"/>
<dbReference type="Proteomes" id="UP000184073">
    <property type="component" value="Unassembled WGS sequence"/>
</dbReference>
<organism evidence="3 4">
    <name type="scientific">Aspergillus versicolor CBS 583.65</name>
    <dbReference type="NCBI Taxonomy" id="1036611"/>
    <lineage>
        <taxon>Eukaryota</taxon>
        <taxon>Fungi</taxon>
        <taxon>Dikarya</taxon>
        <taxon>Ascomycota</taxon>
        <taxon>Pezizomycotina</taxon>
        <taxon>Eurotiomycetes</taxon>
        <taxon>Eurotiomycetidae</taxon>
        <taxon>Eurotiales</taxon>
        <taxon>Aspergillaceae</taxon>
        <taxon>Aspergillus</taxon>
        <taxon>Aspergillus subgen. Nidulantes</taxon>
    </lineage>
</organism>
<dbReference type="CDD" id="cd01830">
    <property type="entry name" value="XynE_like"/>
    <property type="match status" value="1"/>
</dbReference>
<feature type="chain" id="PRO_5012589420" description="SGNH hydrolase-type esterase domain-containing protein" evidence="1">
    <location>
        <begin position="23"/>
        <end position="413"/>
    </location>
</feature>
<dbReference type="PANTHER" id="PTHR43784">
    <property type="entry name" value="GDSL-LIKE LIPASE/ACYLHYDROLASE, PUTATIVE (AFU_ORTHOLOGUE AFUA_2G00820)-RELATED"/>
    <property type="match status" value="1"/>
</dbReference>
<accession>A0A1L9PXU0</accession>
<gene>
    <name evidence="3" type="ORF">ASPVEDRAFT_65094</name>
</gene>
<dbReference type="InterPro" id="IPR036514">
    <property type="entry name" value="SGNH_hydro_sf"/>
</dbReference>
<dbReference type="Gene3D" id="3.40.50.1110">
    <property type="entry name" value="SGNH hydrolase"/>
    <property type="match status" value="1"/>
</dbReference>
<evidence type="ECO:0000313" key="4">
    <source>
        <dbReference type="Proteomes" id="UP000184073"/>
    </source>
</evidence>
<dbReference type="STRING" id="1036611.A0A1L9PXU0"/>
<dbReference type="OrthoDB" id="10071171at2759"/>
<feature type="signal peptide" evidence="1">
    <location>
        <begin position="1"/>
        <end position="22"/>
    </location>
</feature>
<dbReference type="GeneID" id="63731278"/>
<dbReference type="InterPro" id="IPR053140">
    <property type="entry name" value="GDSL_Rv0518-like"/>
</dbReference>
<name>A0A1L9PXU0_ASPVE</name>
<dbReference type="SUPFAM" id="SSF52266">
    <property type="entry name" value="SGNH hydrolase"/>
    <property type="match status" value="1"/>
</dbReference>
<evidence type="ECO:0000313" key="3">
    <source>
        <dbReference type="EMBL" id="OJJ06351.1"/>
    </source>
</evidence>
<keyword evidence="4" id="KW-1185">Reference proteome</keyword>
<sequence>MKFARLEYGLLAACALILPAASSPINQQDWIATWTATTQEVEVANLAPLPFGGENVTQFENATLRQTFRATIGAERIRFQFSNLFGQTDLPITAGSVALSVDGSAGVAGIDISTIQSITFNGSASVTIPPEGVIYSDPIDFHLSPLSNVALTLYSETGQAGNKITGHPGSRTTSWMESGNKVTASSITETSVEHWYFASAIEAWAPKSNSGLVILGDSITDGRGSDDNKNNRWPDALVERMYSNNLTNIAVTNQAAGGNAILEGGLGPPLLDRYRRDALGQKGVKYVMIFEGVNDIGVSDTDYQTQETLFDDLISAYEQIVADCKDAGLVTIGATITPFAGSQYGDPARENTRARVNEWILAASPFDHVVDFASYIGDGDSLKPEFDSGDYLHPNVAGYKELAGKFDLGIFRT</sequence>
<dbReference type="PANTHER" id="PTHR43784:SF2">
    <property type="entry name" value="GDSL-LIKE LIPASE_ACYLHYDROLASE, PUTATIVE (AFU_ORTHOLOGUE AFUA_2G00820)-RELATED"/>
    <property type="match status" value="1"/>
</dbReference>
<feature type="domain" description="SGNH hydrolase-type esterase" evidence="2">
    <location>
        <begin position="214"/>
        <end position="400"/>
    </location>
</feature>
<dbReference type="AlphaFoldDB" id="A0A1L9PXU0"/>
<dbReference type="EMBL" id="KV878134">
    <property type="protein sequence ID" value="OJJ06351.1"/>
    <property type="molecule type" value="Genomic_DNA"/>
</dbReference>
<dbReference type="VEuPathDB" id="FungiDB:ASPVEDRAFT_65094"/>
<keyword evidence="1" id="KW-0732">Signal</keyword>
<evidence type="ECO:0000259" key="2">
    <source>
        <dbReference type="Pfam" id="PF13472"/>
    </source>
</evidence>
<reference evidence="4" key="1">
    <citation type="journal article" date="2017" name="Genome Biol.">
        <title>Comparative genomics reveals high biological diversity and specific adaptations in the industrially and medically important fungal genus Aspergillus.</title>
        <authorList>
            <person name="de Vries R.P."/>
            <person name="Riley R."/>
            <person name="Wiebenga A."/>
            <person name="Aguilar-Osorio G."/>
            <person name="Amillis S."/>
            <person name="Uchima C.A."/>
            <person name="Anderluh G."/>
            <person name="Asadollahi M."/>
            <person name="Askin M."/>
            <person name="Barry K."/>
            <person name="Battaglia E."/>
            <person name="Bayram O."/>
            <person name="Benocci T."/>
            <person name="Braus-Stromeyer S.A."/>
            <person name="Caldana C."/>
            <person name="Canovas D."/>
            <person name="Cerqueira G.C."/>
            <person name="Chen F."/>
            <person name="Chen W."/>
            <person name="Choi C."/>
            <person name="Clum A."/>
            <person name="Dos Santos R.A."/>
            <person name="Damasio A.R."/>
            <person name="Diallinas G."/>
            <person name="Emri T."/>
            <person name="Fekete E."/>
            <person name="Flipphi M."/>
            <person name="Freyberg S."/>
            <person name="Gallo A."/>
            <person name="Gournas C."/>
            <person name="Habgood R."/>
            <person name="Hainaut M."/>
            <person name="Harispe M.L."/>
            <person name="Henrissat B."/>
            <person name="Hilden K.S."/>
            <person name="Hope R."/>
            <person name="Hossain A."/>
            <person name="Karabika E."/>
            <person name="Karaffa L."/>
            <person name="Karanyi Z."/>
            <person name="Krasevec N."/>
            <person name="Kuo A."/>
            <person name="Kusch H."/>
            <person name="LaButti K."/>
            <person name="Lagendijk E.L."/>
            <person name="Lapidus A."/>
            <person name="Levasseur A."/>
            <person name="Lindquist E."/>
            <person name="Lipzen A."/>
            <person name="Logrieco A.F."/>
            <person name="MacCabe A."/>
            <person name="Maekelae M.R."/>
            <person name="Malavazi I."/>
            <person name="Melin P."/>
            <person name="Meyer V."/>
            <person name="Mielnichuk N."/>
            <person name="Miskei M."/>
            <person name="Molnar A.P."/>
            <person name="Mule G."/>
            <person name="Ngan C.Y."/>
            <person name="Orejas M."/>
            <person name="Orosz E."/>
            <person name="Ouedraogo J.P."/>
            <person name="Overkamp K.M."/>
            <person name="Park H.-S."/>
            <person name="Perrone G."/>
            <person name="Piumi F."/>
            <person name="Punt P.J."/>
            <person name="Ram A.F."/>
            <person name="Ramon A."/>
            <person name="Rauscher S."/>
            <person name="Record E."/>
            <person name="Riano-Pachon D.M."/>
            <person name="Robert V."/>
            <person name="Roehrig J."/>
            <person name="Ruller R."/>
            <person name="Salamov A."/>
            <person name="Salih N.S."/>
            <person name="Samson R.A."/>
            <person name="Sandor E."/>
            <person name="Sanguinetti M."/>
            <person name="Schuetze T."/>
            <person name="Sepcic K."/>
            <person name="Shelest E."/>
            <person name="Sherlock G."/>
            <person name="Sophianopoulou V."/>
            <person name="Squina F.M."/>
            <person name="Sun H."/>
            <person name="Susca A."/>
            <person name="Todd R.B."/>
            <person name="Tsang A."/>
            <person name="Unkles S.E."/>
            <person name="van de Wiele N."/>
            <person name="van Rossen-Uffink D."/>
            <person name="Oliveira J.V."/>
            <person name="Vesth T.C."/>
            <person name="Visser J."/>
            <person name="Yu J.-H."/>
            <person name="Zhou M."/>
            <person name="Andersen M.R."/>
            <person name="Archer D.B."/>
            <person name="Baker S.E."/>
            <person name="Benoit I."/>
            <person name="Brakhage A.A."/>
            <person name="Braus G.H."/>
            <person name="Fischer R."/>
            <person name="Frisvad J.C."/>
            <person name="Goldman G.H."/>
            <person name="Houbraken J."/>
            <person name="Oakley B."/>
            <person name="Pocsi I."/>
            <person name="Scazzocchio C."/>
            <person name="Seiboth B."/>
            <person name="vanKuyk P.A."/>
            <person name="Wortman J."/>
            <person name="Dyer P.S."/>
            <person name="Grigoriev I.V."/>
        </authorList>
    </citation>
    <scope>NUCLEOTIDE SEQUENCE [LARGE SCALE GENOMIC DNA]</scope>
    <source>
        <strain evidence="4">CBS 583.65</strain>
    </source>
</reference>
<dbReference type="Pfam" id="PF13472">
    <property type="entry name" value="Lipase_GDSL_2"/>
    <property type="match status" value="1"/>
</dbReference>